<proteinExistence type="predicted"/>
<evidence type="ECO:0000256" key="1">
    <source>
        <dbReference type="ARBA" id="ARBA00004123"/>
    </source>
</evidence>
<dbReference type="InterPro" id="IPR044121">
    <property type="entry name" value="Snu114_GTP-bd"/>
</dbReference>
<dbReference type="AlphaFoldDB" id="A0A8J2NZX7"/>
<dbReference type="EMBL" id="CAJVCH010071241">
    <property type="protein sequence ID" value="CAG7720510.1"/>
    <property type="molecule type" value="Genomic_DNA"/>
</dbReference>
<dbReference type="InterPro" id="IPR005517">
    <property type="entry name" value="Transl_elong_EFG/EF2_IV"/>
</dbReference>
<dbReference type="Proteomes" id="UP000708208">
    <property type="component" value="Unassembled WGS sequence"/>
</dbReference>
<dbReference type="NCBIfam" id="TIGR00231">
    <property type="entry name" value="small_GTP"/>
    <property type="match status" value="1"/>
</dbReference>
<dbReference type="Pfam" id="PF00009">
    <property type="entry name" value="GTP_EFTU"/>
    <property type="match status" value="1"/>
</dbReference>
<dbReference type="GO" id="GO:0005829">
    <property type="term" value="C:cytosol"/>
    <property type="evidence" value="ECO:0007669"/>
    <property type="project" value="TreeGrafter"/>
</dbReference>
<dbReference type="FunFam" id="3.90.1430.10:FF:000001">
    <property type="entry name" value="116 kDa U5 small nuclear ribonucleoprotein component"/>
    <property type="match status" value="1"/>
</dbReference>
<keyword evidence="2" id="KW-0507">mRNA processing</keyword>
<protein>
    <recommendedName>
        <fullName evidence="5">Tr-type G domain-containing protein</fullName>
    </recommendedName>
</protein>
<accession>A0A8J2NZX7</accession>
<reference evidence="6" key="1">
    <citation type="submission" date="2021-06" db="EMBL/GenBank/DDBJ databases">
        <authorList>
            <person name="Hodson N. C."/>
            <person name="Mongue J. A."/>
            <person name="Jaron S. K."/>
        </authorList>
    </citation>
    <scope>NUCLEOTIDE SEQUENCE</scope>
</reference>
<dbReference type="SMART" id="SM00889">
    <property type="entry name" value="EFG_IV"/>
    <property type="match status" value="1"/>
</dbReference>
<dbReference type="InterPro" id="IPR005225">
    <property type="entry name" value="Small_GTP-bd"/>
</dbReference>
<evidence type="ECO:0000256" key="4">
    <source>
        <dbReference type="ARBA" id="ARBA00023242"/>
    </source>
</evidence>
<keyword evidence="4" id="KW-0539">Nucleus</keyword>
<dbReference type="OrthoDB" id="364892at2759"/>
<name>A0A8J2NZX7_9HEXA</name>
<dbReference type="PANTHER" id="PTHR42908">
    <property type="entry name" value="TRANSLATION ELONGATION FACTOR-RELATED"/>
    <property type="match status" value="1"/>
</dbReference>
<evidence type="ECO:0000256" key="3">
    <source>
        <dbReference type="ARBA" id="ARBA00023187"/>
    </source>
</evidence>
<dbReference type="CDD" id="cd04167">
    <property type="entry name" value="Snu114p"/>
    <property type="match status" value="1"/>
</dbReference>
<dbReference type="Pfam" id="PF03144">
    <property type="entry name" value="GTP_EFTU_D2"/>
    <property type="match status" value="1"/>
</dbReference>
<feature type="non-terminal residue" evidence="6">
    <location>
        <position position="1"/>
    </location>
</feature>
<keyword evidence="7" id="KW-1185">Reference proteome</keyword>
<dbReference type="CDD" id="cd04090">
    <property type="entry name" value="EF2_II_snRNP"/>
    <property type="match status" value="1"/>
</dbReference>
<dbReference type="Pfam" id="PF03764">
    <property type="entry name" value="EFG_IV"/>
    <property type="match status" value="1"/>
</dbReference>
<evidence type="ECO:0000256" key="2">
    <source>
        <dbReference type="ARBA" id="ARBA00022664"/>
    </source>
</evidence>
<dbReference type="InterPro" id="IPR000795">
    <property type="entry name" value="T_Tr_GTP-bd_dom"/>
</dbReference>
<gene>
    <name evidence="6" type="ORF">AFUS01_LOCUS9783</name>
</gene>
<comment type="subcellular location">
    <subcellularLocation>
        <location evidence="1">Nucleus</location>
    </subcellularLocation>
</comment>
<dbReference type="GO" id="GO:0046540">
    <property type="term" value="C:U4/U6 x U5 tri-snRNP complex"/>
    <property type="evidence" value="ECO:0007669"/>
    <property type="project" value="TreeGrafter"/>
</dbReference>
<feature type="domain" description="Tr-type G" evidence="5">
    <location>
        <begin position="5"/>
        <end position="289"/>
    </location>
</feature>
<organism evidence="6 7">
    <name type="scientific">Allacma fusca</name>
    <dbReference type="NCBI Taxonomy" id="39272"/>
    <lineage>
        <taxon>Eukaryota</taxon>
        <taxon>Metazoa</taxon>
        <taxon>Ecdysozoa</taxon>
        <taxon>Arthropoda</taxon>
        <taxon>Hexapoda</taxon>
        <taxon>Collembola</taxon>
        <taxon>Symphypleona</taxon>
        <taxon>Sminthuridae</taxon>
        <taxon>Allacma</taxon>
    </lineage>
</organism>
<dbReference type="FunFam" id="2.40.30.10:FF:000029">
    <property type="entry name" value="116 kDa U5 small nuclear ribonucleoprotein component"/>
    <property type="match status" value="1"/>
</dbReference>
<dbReference type="GO" id="GO:0003924">
    <property type="term" value="F:GTPase activity"/>
    <property type="evidence" value="ECO:0007669"/>
    <property type="project" value="InterPro"/>
</dbReference>
<keyword evidence="3" id="KW-0508">mRNA splicing</keyword>
<dbReference type="GO" id="GO:0030623">
    <property type="term" value="F:U5 snRNA binding"/>
    <property type="evidence" value="ECO:0007669"/>
    <property type="project" value="TreeGrafter"/>
</dbReference>
<dbReference type="InterPro" id="IPR004161">
    <property type="entry name" value="EFTu-like_2"/>
</dbReference>
<evidence type="ECO:0000313" key="7">
    <source>
        <dbReference type="Proteomes" id="UP000708208"/>
    </source>
</evidence>
<dbReference type="GO" id="GO:0071007">
    <property type="term" value="C:U2-type catalytic step 2 spliceosome"/>
    <property type="evidence" value="ECO:0007669"/>
    <property type="project" value="TreeGrafter"/>
</dbReference>
<dbReference type="GO" id="GO:0005525">
    <property type="term" value="F:GTP binding"/>
    <property type="evidence" value="ECO:0007669"/>
    <property type="project" value="InterPro"/>
</dbReference>
<dbReference type="GO" id="GO:0000398">
    <property type="term" value="P:mRNA splicing, via spliceosome"/>
    <property type="evidence" value="ECO:0007669"/>
    <property type="project" value="TreeGrafter"/>
</dbReference>
<evidence type="ECO:0000313" key="6">
    <source>
        <dbReference type="EMBL" id="CAG7720510.1"/>
    </source>
</evidence>
<comment type="caution">
    <text evidence="6">The sequence shown here is derived from an EMBL/GenBank/DDBJ whole genome shotgun (WGS) entry which is preliminary data.</text>
</comment>
<dbReference type="PANTHER" id="PTHR42908:SF6">
    <property type="entry name" value="116 KDA U5 SMALL NUCLEAR RIBONUCLEOPROTEIN COMPONENT"/>
    <property type="match status" value="1"/>
</dbReference>
<evidence type="ECO:0000259" key="5">
    <source>
        <dbReference type="PROSITE" id="PS51722"/>
    </source>
</evidence>
<dbReference type="FunFam" id="3.40.50.300:FF:000646">
    <property type="entry name" value="U5 small nuclear ribonucleoprotein component"/>
    <property type="match status" value="1"/>
</dbReference>
<dbReference type="PROSITE" id="PS51722">
    <property type="entry name" value="G_TR_2"/>
    <property type="match status" value="1"/>
</dbReference>
<sequence>MDNSSLIRNVTLVGQLHHGKTSFVDCLIEQTHPDMELNPSVDKALVRYTDTLCTEQDRGVTTKCMPITVVMQDTKGKSFLLNIMDTPGHVNFSDEITASMRISDGIVLFVDAAEGVMLNTERILKHAVQERLAITLCINKIDRLILELKLPPQDAYYKLRHIIDEVNALLALYGTDHGTDPLLLSPLLGNVCFASSQYSLCFTLKSFATMYTQLYHKPINVKAFAERLWGDVYFNPKTRKFSRKALGGATQRSFVEFILEPVYKIFSQVVGDVDNCLPVITEELGIRLTKDECKLNIRPLLRLIFQRFLGSFSGFVEMITDHVPAPGAITRTKLQNIYTGPLDSDIGDDMLNCDQDGTLMIHTTKNYPTEDCVCFHVFGRVFSGTLHANQNVRVLGENYSLSDEEDSRFLNVGRLWIYEARYKIEVNRVPAGNCVLIEGIDQSVGFQWGTREGPLCEEPIRNVKFKILDAGISNEPINRGGGQVIPTSRRVAYSAFLMATPRLMEPYLFV</sequence>